<dbReference type="SMART" id="SM00331">
    <property type="entry name" value="PP2C_SIG"/>
    <property type="match status" value="1"/>
</dbReference>
<name>A0ABV3P8J9_9ACTN</name>
<protein>
    <submittedName>
        <fullName evidence="5">SpoIIE family protein phosphatase</fullName>
    </submittedName>
</protein>
<evidence type="ECO:0000256" key="2">
    <source>
        <dbReference type="SAM" id="MobiDB-lite"/>
    </source>
</evidence>
<evidence type="ECO:0000256" key="1">
    <source>
        <dbReference type="ARBA" id="ARBA00022801"/>
    </source>
</evidence>
<dbReference type="InterPro" id="IPR013656">
    <property type="entry name" value="PAS_4"/>
</dbReference>
<dbReference type="SMART" id="SM00065">
    <property type="entry name" value="GAF"/>
    <property type="match status" value="2"/>
</dbReference>
<feature type="region of interest" description="Disordered" evidence="2">
    <location>
        <begin position="1"/>
        <end position="33"/>
    </location>
</feature>
<dbReference type="PANTHER" id="PTHR43156">
    <property type="entry name" value="STAGE II SPORULATION PROTEIN E-RELATED"/>
    <property type="match status" value="1"/>
</dbReference>
<dbReference type="Gene3D" id="3.30.450.40">
    <property type="match status" value="2"/>
</dbReference>
<sequence length="893" mass="93574">MDDARVPAPPVVPVRPSLPRPARPPRDDAARAAEQLTADATRTATARKLQAATARPDLDGLASVAARLFGVSSGRISLLADGPTVVGVSGPQPVDPGRTPGEALALTVCSQTAAAARPLVIPDTHLDVRVAELPAVRDGRVGSYLGAPLATRDGRVVGALCVFDPGARDWEAGDASLLQHLADAATAELELAVVGEVASGSSVLEAAVASAGVGTFDLEVATGRVVWDEQTLALFGLTREEFTDEVDFAIDRIHPDDRGTVRADLAVAVATGAYTSSYRVVLPDGTTRWMEARGRVLRDGAGGSERLVGTVLDVTAQHRVVERIAGALEGMAVGYVAVDRDWRVVHVNAAAEALSGTPRADLVGRTVVDLFAGDPTATDVLEDLVRQAQREGEAVADVTRPGPPERWVEVRAVAEGEGLAVYLVDTTARRAAARAVERLGTRAALLAEVTAVFTGPDATDDPDDPDDADDAAQRLAELVVPALADWSVVTLVDDGAEEEEHAVNTPVRSVPHPDDLRRGLRDVGRWHRDPDRVPLVVRYAEHRLPDLTEHAFLWRALREGRPLRVADATAAVSAVLSPDGTARRVLAELAPSSALVLPLRGRGRTVGLLTLLSGPDRAPLDDEDVQTVVELAGRAGLALESARLHRLQRRFAEALQRSLLTDPPAPPHADVVVRYVPSARTAQVGGDWYDAVEQPGGTVLVIGDVVGHDTRAATVMAQVRTVVRTLTAVGDDPPAEVLARADRVVVSSQPDVTASVLAVRLEDVPGGGGGTRLRWSSAGHPPALVLGPEGSVTALEAPDADLLLGVDPAAPRRDHVVDLPAGATVLLHTDGLVERRDASLDEGFAALAAAVVAVAAEHPADLDALVDGVLARTLPAEAADDVAVLAVRLRPRG</sequence>
<dbReference type="Gene3D" id="2.10.70.100">
    <property type="match status" value="1"/>
</dbReference>
<dbReference type="RefSeq" id="WP_367639093.1">
    <property type="nucleotide sequence ID" value="NZ_JBFNQN010000009.1"/>
</dbReference>
<dbReference type="Gene3D" id="3.60.40.10">
    <property type="entry name" value="PPM-type phosphatase domain"/>
    <property type="match status" value="1"/>
</dbReference>
<dbReference type="InterPro" id="IPR000014">
    <property type="entry name" value="PAS"/>
</dbReference>
<evidence type="ECO:0000313" key="6">
    <source>
        <dbReference type="Proteomes" id="UP001555826"/>
    </source>
</evidence>
<reference evidence="5 6" key="1">
    <citation type="submission" date="2024-07" db="EMBL/GenBank/DDBJ databases">
        <authorList>
            <person name="Thanompreechachai J."/>
            <person name="Duangmal K."/>
        </authorList>
    </citation>
    <scope>NUCLEOTIDE SEQUENCE [LARGE SCALE GENOMIC DNA]</scope>
    <source>
        <strain evidence="5 6">KCTC 19886</strain>
    </source>
</reference>
<dbReference type="InterPro" id="IPR036457">
    <property type="entry name" value="PPM-type-like_dom_sf"/>
</dbReference>
<dbReference type="Pfam" id="PF08448">
    <property type="entry name" value="PAS_4"/>
    <property type="match status" value="1"/>
</dbReference>
<dbReference type="Proteomes" id="UP001555826">
    <property type="component" value="Unassembled WGS sequence"/>
</dbReference>
<dbReference type="Pfam" id="PF01590">
    <property type="entry name" value="GAF"/>
    <property type="match status" value="1"/>
</dbReference>
<dbReference type="InterPro" id="IPR029016">
    <property type="entry name" value="GAF-like_dom_sf"/>
</dbReference>
<comment type="caution">
    <text evidence="5">The sequence shown here is derived from an EMBL/GenBank/DDBJ whole genome shotgun (WGS) entry which is preliminary data.</text>
</comment>
<evidence type="ECO:0000259" key="4">
    <source>
        <dbReference type="PROSITE" id="PS50113"/>
    </source>
</evidence>
<dbReference type="Pfam" id="PF13185">
    <property type="entry name" value="GAF_2"/>
    <property type="match status" value="1"/>
</dbReference>
<feature type="compositionally biased region" description="Pro residues" evidence="2">
    <location>
        <begin position="7"/>
        <end position="22"/>
    </location>
</feature>
<feature type="domain" description="PAS" evidence="3">
    <location>
        <begin position="227"/>
        <end position="272"/>
    </location>
</feature>
<evidence type="ECO:0000313" key="5">
    <source>
        <dbReference type="EMBL" id="MEW9265969.1"/>
    </source>
</evidence>
<dbReference type="NCBIfam" id="TIGR00229">
    <property type="entry name" value="sensory_box"/>
    <property type="match status" value="2"/>
</dbReference>
<dbReference type="Gene3D" id="3.30.450.20">
    <property type="entry name" value="PAS domain"/>
    <property type="match status" value="2"/>
</dbReference>
<dbReference type="InterPro" id="IPR001610">
    <property type="entry name" value="PAC"/>
</dbReference>
<dbReference type="SUPFAM" id="SSF55781">
    <property type="entry name" value="GAF domain-like"/>
    <property type="match status" value="2"/>
</dbReference>
<feature type="domain" description="PAS" evidence="3">
    <location>
        <begin position="320"/>
        <end position="371"/>
    </location>
</feature>
<dbReference type="EMBL" id="JBFNQN010000009">
    <property type="protein sequence ID" value="MEW9265969.1"/>
    <property type="molecule type" value="Genomic_DNA"/>
</dbReference>
<proteinExistence type="predicted"/>
<evidence type="ECO:0000259" key="3">
    <source>
        <dbReference type="PROSITE" id="PS50112"/>
    </source>
</evidence>
<dbReference type="CDD" id="cd00130">
    <property type="entry name" value="PAS"/>
    <property type="match status" value="2"/>
</dbReference>
<dbReference type="InterPro" id="IPR035965">
    <property type="entry name" value="PAS-like_dom_sf"/>
</dbReference>
<dbReference type="InterPro" id="IPR000700">
    <property type="entry name" value="PAS-assoc_C"/>
</dbReference>
<dbReference type="PANTHER" id="PTHR43156:SF2">
    <property type="entry name" value="STAGE II SPORULATION PROTEIN E"/>
    <property type="match status" value="1"/>
</dbReference>
<dbReference type="PROSITE" id="PS50112">
    <property type="entry name" value="PAS"/>
    <property type="match status" value="2"/>
</dbReference>
<dbReference type="InterPro" id="IPR052016">
    <property type="entry name" value="Bact_Sigma-Reg"/>
</dbReference>
<dbReference type="InterPro" id="IPR001932">
    <property type="entry name" value="PPM-type_phosphatase-like_dom"/>
</dbReference>
<keyword evidence="1" id="KW-0378">Hydrolase</keyword>
<dbReference type="SMART" id="SM00086">
    <property type="entry name" value="PAC"/>
    <property type="match status" value="1"/>
</dbReference>
<feature type="domain" description="PAC" evidence="4">
    <location>
        <begin position="274"/>
        <end position="326"/>
    </location>
</feature>
<keyword evidence="6" id="KW-1185">Reference proteome</keyword>
<dbReference type="SMART" id="SM00091">
    <property type="entry name" value="PAS"/>
    <property type="match status" value="2"/>
</dbReference>
<accession>A0ABV3P8J9</accession>
<dbReference type="InterPro" id="IPR013655">
    <property type="entry name" value="PAS_fold_3"/>
</dbReference>
<dbReference type="InterPro" id="IPR003018">
    <property type="entry name" value="GAF"/>
</dbReference>
<dbReference type="Pfam" id="PF07228">
    <property type="entry name" value="SpoIIE"/>
    <property type="match status" value="1"/>
</dbReference>
<organism evidence="5 6">
    <name type="scientific">Kineococcus endophyticus</name>
    <dbReference type="NCBI Taxonomy" id="1181883"/>
    <lineage>
        <taxon>Bacteria</taxon>
        <taxon>Bacillati</taxon>
        <taxon>Actinomycetota</taxon>
        <taxon>Actinomycetes</taxon>
        <taxon>Kineosporiales</taxon>
        <taxon>Kineosporiaceae</taxon>
        <taxon>Kineococcus</taxon>
    </lineage>
</organism>
<dbReference type="Pfam" id="PF08447">
    <property type="entry name" value="PAS_3"/>
    <property type="match status" value="1"/>
</dbReference>
<gene>
    <name evidence="5" type="ORF">AB1207_14540</name>
</gene>
<dbReference type="SUPFAM" id="SSF55785">
    <property type="entry name" value="PYP-like sensor domain (PAS domain)"/>
    <property type="match status" value="2"/>
</dbReference>
<dbReference type="PROSITE" id="PS50113">
    <property type="entry name" value="PAC"/>
    <property type="match status" value="1"/>
</dbReference>